<evidence type="ECO:0000256" key="7">
    <source>
        <dbReference type="PIRSR" id="PIRSR006809-1"/>
    </source>
</evidence>
<dbReference type="GO" id="GO:0043022">
    <property type="term" value="F:ribosome binding"/>
    <property type="evidence" value="ECO:0007669"/>
    <property type="project" value="TreeGrafter"/>
</dbReference>
<accession>A0A937XHG1</accession>
<name>A0A937XHG1_UNCW3</name>
<dbReference type="InterPro" id="IPR032305">
    <property type="entry name" value="GTP-bd_M"/>
</dbReference>
<feature type="binding site" evidence="8">
    <location>
        <position position="238"/>
    </location>
    <ligand>
        <name>Mg(2+)</name>
        <dbReference type="ChEBI" id="CHEBI:18420"/>
    </ligand>
</feature>
<evidence type="ECO:0000313" key="12">
    <source>
        <dbReference type="Proteomes" id="UP000779900"/>
    </source>
</evidence>
<evidence type="ECO:0000256" key="4">
    <source>
        <dbReference type="ARBA" id="ARBA00022842"/>
    </source>
</evidence>
<dbReference type="GO" id="GO:0003924">
    <property type="term" value="F:GTPase activity"/>
    <property type="evidence" value="ECO:0007669"/>
    <property type="project" value="UniProtKB-UniRule"/>
</dbReference>
<dbReference type="InterPro" id="IPR042108">
    <property type="entry name" value="GTPase_HflX_N_sf"/>
</dbReference>
<evidence type="ECO:0000256" key="6">
    <source>
        <dbReference type="HAMAP-Rule" id="MF_00900"/>
    </source>
</evidence>
<keyword evidence="1 6" id="KW-0963">Cytoplasm</keyword>
<keyword evidence="5 6" id="KW-0342">GTP-binding</keyword>
<keyword evidence="4 8" id="KW-0460">Magnesium</keyword>
<keyword evidence="3 6" id="KW-0547">Nucleotide-binding</keyword>
<feature type="binding site" evidence="7">
    <location>
        <begin position="256"/>
        <end position="260"/>
    </location>
    <ligand>
        <name>GTP</name>
        <dbReference type="ChEBI" id="CHEBI:37565"/>
    </ligand>
</feature>
<dbReference type="Pfam" id="PF01926">
    <property type="entry name" value="MMR_HSR1"/>
    <property type="match status" value="1"/>
</dbReference>
<dbReference type="EMBL" id="VGIR01000042">
    <property type="protein sequence ID" value="MBM3331733.1"/>
    <property type="molecule type" value="Genomic_DNA"/>
</dbReference>
<dbReference type="NCBIfam" id="TIGR03156">
    <property type="entry name" value="GTP_HflX"/>
    <property type="match status" value="1"/>
</dbReference>
<evidence type="ECO:0000256" key="2">
    <source>
        <dbReference type="ARBA" id="ARBA00022723"/>
    </source>
</evidence>
<dbReference type="InterPro" id="IPR016496">
    <property type="entry name" value="GTPase_HflX"/>
</dbReference>
<evidence type="ECO:0000256" key="9">
    <source>
        <dbReference type="SAM" id="Coils"/>
    </source>
</evidence>
<dbReference type="CDD" id="cd01878">
    <property type="entry name" value="HflX"/>
    <property type="match status" value="1"/>
</dbReference>
<dbReference type="FunFam" id="3.40.50.11060:FF:000001">
    <property type="entry name" value="GTPase HflX"/>
    <property type="match status" value="1"/>
</dbReference>
<evidence type="ECO:0000256" key="3">
    <source>
        <dbReference type="ARBA" id="ARBA00022741"/>
    </source>
</evidence>
<dbReference type="Pfam" id="PF13167">
    <property type="entry name" value="GTP-bdg_N"/>
    <property type="match status" value="1"/>
</dbReference>
<feature type="binding site" evidence="7">
    <location>
        <begin position="231"/>
        <end position="238"/>
    </location>
    <ligand>
        <name>GTP</name>
        <dbReference type="ChEBI" id="CHEBI:37565"/>
    </ligand>
</feature>
<dbReference type="InterPro" id="IPR027417">
    <property type="entry name" value="P-loop_NTPase"/>
</dbReference>
<comment type="cofactor">
    <cofactor evidence="8">
        <name>Mg(2+)</name>
        <dbReference type="ChEBI" id="CHEBI:18420"/>
    </cofactor>
</comment>
<dbReference type="GO" id="GO:0005737">
    <property type="term" value="C:cytoplasm"/>
    <property type="evidence" value="ECO:0007669"/>
    <property type="project" value="UniProtKB-SubCell"/>
</dbReference>
<dbReference type="PROSITE" id="PS51705">
    <property type="entry name" value="G_HFLX"/>
    <property type="match status" value="1"/>
</dbReference>
<gene>
    <name evidence="6 11" type="primary">hflX</name>
    <name evidence="11" type="ORF">FJY68_07785</name>
</gene>
<dbReference type="AlphaFoldDB" id="A0A937XHG1"/>
<feature type="domain" description="Hflx-type G" evidence="10">
    <location>
        <begin position="225"/>
        <end position="391"/>
    </location>
</feature>
<evidence type="ECO:0000256" key="1">
    <source>
        <dbReference type="ARBA" id="ARBA00022490"/>
    </source>
</evidence>
<organism evidence="11 12">
    <name type="scientific">candidate division WOR-3 bacterium</name>
    <dbReference type="NCBI Taxonomy" id="2052148"/>
    <lineage>
        <taxon>Bacteria</taxon>
        <taxon>Bacteria division WOR-3</taxon>
    </lineage>
</organism>
<feature type="binding site" evidence="8">
    <location>
        <position position="258"/>
    </location>
    <ligand>
        <name>Mg(2+)</name>
        <dbReference type="ChEBI" id="CHEBI:18420"/>
    </ligand>
</feature>
<dbReference type="InterPro" id="IPR030394">
    <property type="entry name" value="G_HFLX_dom"/>
</dbReference>
<protein>
    <recommendedName>
        <fullName evidence="6">GTPase HflX</fullName>
    </recommendedName>
    <alternativeName>
        <fullName evidence="6">GTP-binding protein HflX</fullName>
    </alternativeName>
</protein>
<comment type="function">
    <text evidence="6">GTPase that associates with the 50S ribosomal subunit and may have a role during protein synthesis or ribosome biogenesis.</text>
</comment>
<dbReference type="Gene3D" id="3.40.50.11060">
    <property type="entry name" value="GTPase HflX, N-terminal domain"/>
    <property type="match status" value="1"/>
</dbReference>
<reference evidence="11" key="1">
    <citation type="submission" date="2019-03" db="EMBL/GenBank/DDBJ databases">
        <title>Lake Tanganyika Metagenome-Assembled Genomes (MAGs).</title>
        <authorList>
            <person name="Tran P."/>
        </authorList>
    </citation>
    <scope>NUCLEOTIDE SEQUENCE</scope>
    <source>
        <strain evidence="11">K_DeepCast_150m_m2_040</strain>
    </source>
</reference>
<dbReference type="InterPro" id="IPR006073">
    <property type="entry name" value="GTP-bd"/>
</dbReference>
<dbReference type="PANTHER" id="PTHR10229">
    <property type="entry name" value="GTP-BINDING PROTEIN HFLX"/>
    <property type="match status" value="1"/>
</dbReference>
<dbReference type="Gene3D" id="3.40.50.300">
    <property type="entry name" value="P-loop containing nucleotide triphosphate hydrolases"/>
    <property type="match status" value="1"/>
</dbReference>
<dbReference type="SUPFAM" id="SSF52540">
    <property type="entry name" value="P-loop containing nucleoside triphosphate hydrolases"/>
    <property type="match status" value="1"/>
</dbReference>
<dbReference type="GO" id="GO:0005525">
    <property type="term" value="F:GTP binding"/>
    <property type="evidence" value="ECO:0007669"/>
    <property type="project" value="UniProtKB-UniRule"/>
</dbReference>
<keyword evidence="2 8" id="KW-0479">Metal-binding</keyword>
<dbReference type="PANTHER" id="PTHR10229:SF0">
    <property type="entry name" value="GTP-BINDING PROTEIN 6-RELATED"/>
    <property type="match status" value="1"/>
</dbReference>
<dbReference type="PIRSF" id="PIRSF006809">
    <property type="entry name" value="GTP-binding_hflX_prd"/>
    <property type="match status" value="1"/>
</dbReference>
<proteinExistence type="inferred from homology"/>
<keyword evidence="9" id="KW-0175">Coiled coil</keyword>
<dbReference type="InterPro" id="IPR025121">
    <property type="entry name" value="GTPase_HflX_N"/>
</dbReference>
<evidence type="ECO:0000256" key="5">
    <source>
        <dbReference type="ARBA" id="ARBA00023134"/>
    </source>
</evidence>
<dbReference type="Proteomes" id="UP000779900">
    <property type="component" value="Unassembled WGS sequence"/>
</dbReference>
<comment type="caution">
    <text evidence="11">The sequence shown here is derived from an EMBL/GenBank/DDBJ whole genome shotgun (WGS) entry which is preliminary data.</text>
</comment>
<dbReference type="HAMAP" id="MF_00900">
    <property type="entry name" value="GTPase_HflX"/>
    <property type="match status" value="1"/>
</dbReference>
<sequence length="449" mass="50129">MDADCSRGNRARQFRHRCPPYHPRTRAAESRIVSWRILLVGVAGSSRQRWSKADSLEELAALTATAGGEVVERLIQIRPKLDPATLVGKGMVENLRSTCRVHRIDLLILDEELTPTQQRNLEDAVKVRVIDRAALILDIFALHARTSEAKIQVELALLEYQRTRLTGFGVEMSRLGGGIGTRGPGETRLEVDRRKIEQRITALRKDLKKIDRERKIQRDRRSDMYRLVLAGYTNAGKSTLLNRMTRAEVKVSDQLFATLDPNTKPWALARNVSVLVTDTVGFIRNLPTQLVASFRSTLSEVLDASLVLHVVDAGDEQADRKIDAVNDTLSQIGAGDKPVMMVFTKTDRVFDDAVLKRLKRSYAGAAFVSGATGEGIEGLKAELLRRVEKGMITRTFTVPEQRLDLVSLLHYAGRVVQQQKLKGKLRLKVTGFKPSLARARARVDAALRG</sequence>
<dbReference type="PRINTS" id="PR00326">
    <property type="entry name" value="GTP1OBG"/>
</dbReference>
<dbReference type="Pfam" id="PF16360">
    <property type="entry name" value="GTP-bdg_M"/>
    <property type="match status" value="1"/>
</dbReference>
<comment type="similarity">
    <text evidence="6">Belongs to the TRAFAC class OBG-HflX-like GTPase superfamily. HflX GTPase family.</text>
</comment>
<comment type="subunit">
    <text evidence="6">Monomer. Associates with the 50S ribosomal subunit.</text>
</comment>
<evidence type="ECO:0000313" key="11">
    <source>
        <dbReference type="EMBL" id="MBM3331733.1"/>
    </source>
</evidence>
<feature type="coiled-coil region" evidence="9">
    <location>
        <begin position="193"/>
        <end position="220"/>
    </location>
</feature>
<comment type="subcellular location">
    <subcellularLocation>
        <location evidence="6">Cytoplasm</location>
    </subcellularLocation>
    <text evidence="6">May associate with membranes.</text>
</comment>
<feature type="binding site" evidence="7">
    <location>
        <begin position="278"/>
        <end position="281"/>
    </location>
    <ligand>
        <name>GTP</name>
        <dbReference type="ChEBI" id="CHEBI:37565"/>
    </ligand>
</feature>
<evidence type="ECO:0000256" key="8">
    <source>
        <dbReference type="PIRSR" id="PIRSR006809-2"/>
    </source>
</evidence>
<evidence type="ECO:0000259" key="10">
    <source>
        <dbReference type="PROSITE" id="PS51705"/>
    </source>
</evidence>
<dbReference type="GO" id="GO:0046872">
    <property type="term" value="F:metal ion binding"/>
    <property type="evidence" value="ECO:0007669"/>
    <property type="project" value="UniProtKB-KW"/>
</dbReference>
<dbReference type="Gene3D" id="6.10.250.2860">
    <property type="match status" value="1"/>
</dbReference>